<dbReference type="Proteomes" id="UP000596660">
    <property type="component" value="Unplaced"/>
</dbReference>
<evidence type="ECO:0000313" key="2">
    <source>
        <dbReference type="Proteomes" id="UP000596660"/>
    </source>
</evidence>
<name>A0A803KVG5_CHEQI</name>
<reference evidence="1" key="1">
    <citation type="journal article" date="2017" name="Nature">
        <title>The genome of Chenopodium quinoa.</title>
        <authorList>
            <person name="Jarvis D.E."/>
            <person name="Ho Y.S."/>
            <person name="Lightfoot D.J."/>
            <person name="Schmoeckel S.M."/>
            <person name="Li B."/>
            <person name="Borm T.J.A."/>
            <person name="Ohyanagi H."/>
            <person name="Mineta K."/>
            <person name="Michell C.T."/>
            <person name="Saber N."/>
            <person name="Kharbatia N.M."/>
            <person name="Rupper R.R."/>
            <person name="Sharp A.R."/>
            <person name="Dally N."/>
            <person name="Boughton B.A."/>
            <person name="Woo Y.H."/>
            <person name="Gao G."/>
            <person name="Schijlen E.G.W.M."/>
            <person name="Guo X."/>
            <person name="Momin A.A."/>
            <person name="Negrao S."/>
            <person name="Al-Babili S."/>
            <person name="Gehring C."/>
            <person name="Roessner U."/>
            <person name="Jung C."/>
            <person name="Murphy K."/>
            <person name="Arold S.T."/>
            <person name="Gojobori T."/>
            <person name="van der Linden C.G."/>
            <person name="van Loo E.N."/>
            <person name="Jellen E.N."/>
            <person name="Maughan P.J."/>
            <person name="Tester M."/>
        </authorList>
    </citation>
    <scope>NUCLEOTIDE SEQUENCE [LARGE SCALE GENOMIC DNA]</scope>
    <source>
        <strain evidence="1">cv. PI 614886</strain>
    </source>
</reference>
<proteinExistence type="predicted"/>
<accession>A0A803KVG5</accession>
<protein>
    <submittedName>
        <fullName evidence="1">Uncharacterized protein</fullName>
    </submittedName>
</protein>
<organism evidence="1 2">
    <name type="scientific">Chenopodium quinoa</name>
    <name type="common">Quinoa</name>
    <dbReference type="NCBI Taxonomy" id="63459"/>
    <lineage>
        <taxon>Eukaryota</taxon>
        <taxon>Viridiplantae</taxon>
        <taxon>Streptophyta</taxon>
        <taxon>Embryophyta</taxon>
        <taxon>Tracheophyta</taxon>
        <taxon>Spermatophyta</taxon>
        <taxon>Magnoliopsida</taxon>
        <taxon>eudicotyledons</taxon>
        <taxon>Gunneridae</taxon>
        <taxon>Pentapetalae</taxon>
        <taxon>Caryophyllales</taxon>
        <taxon>Chenopodiaceae</taxon>
        <taxon>Chenopodioideae</taxon>
        <taxon>Atripliceae</taxon>
        <taxon>Chenopodium</taxon>
    </lineage>
</organism>
<dbReference type="AlphaFoldDB" id="A0A803KVG5"/>
<keyword evidence="2" id="KW-1185">Reference proteome</keyword>
<reference evidence="1" key="2">
    <citation type="submission" date="2021-03" db="UniProtKB">
        <authorList>
            <consortium name="EnsemblPlants"/>
        </authorList>
    </citation>
    <scope>IDENTIFICATION</scope>
</reference>
<dbReference type="Gramene" id="AUR62003023-RA">
    <property type="protein sequence ID" value="AUR62003023-RA:cds"/>
    <property type="gene ID" value="AUR62003023"/>
</dbReference>
<dbReference type="EnsemblPlants" id="AUR62003023-RA">
    <property type="protein sequence ID" value="AUR62003023-RA:cds"/>
    <property type="gene ID" value="AUR62003023"/>
</dbReference>
<evidence type="ECO:0000313" key="1">
    <source>
        <dbReference type="EnsemblPlants" id="AUR62003023-RA:cds"/>
    </source>
</evidence>
<sequence length="149" mass="16951">MATYTLKSNKTFLQCLEMGSIGVYELDGLYMYPVKQKNLSYLGINIGLGNKYEALKIGNKEIREPELQTLTEDLYNSQLIINREGLCFVMATGVTTTVLGLEYFRLFDLFDWSKYDVKTSLNTRWARRDFVDGRLLDIGSNRGNSCSSG</sequence>